<dbReference type="InterPro" id="IPR025677">
    <property type="entry name" value="OST-HTH-assoc_dom"/>
</dbReference>
<feature type="region of interest" description="Disordered" evidence="1">
    <location>
        <begin position="178"/>
        <end position="239"/>
    </location>
</feature>
<dbReference type="Proteomes" id="UP000030640">
    <property type="component" value="Unassembled WGS sequence"/>
</dbReference>
<dbReference type="AlphaFoldDB" id="W7A441"/>
<evidence type="ECO:0000313" key="5">
    <source>
        <dbReference type="Proteomes" id="UP000030640"/>
    </source>
</evidence>
<accession>W7A441</accession>
<dbReference type="EMBL" id="KI965471">
    <property type="protein sequence ID" value="EUD66445.1"/>
    <property type="molecule type" value="Genomic_DNA"/>
</dbReference>
<feature type="compositionally biased region" description="Basic and acidic residues" evidence="1">
    <location>
        <begin position="1"/>
        <end position="10"/>
    </location>
</feature>
<name>W7A441_9APIC</name>
<gene>
    <name evidence="4" type="ORF">C922_03079</name>
</gene>
<feature type="domain" description="OST-HTH associated" evidence="2">
    <location>
        <begin position="551"/>
        <end position="607"/>
    </location>
</feature>
<evidence type="ECO:0000313" key="4">
    <source>
        <dbReference type="EMBL" id="EUD66445.1"/>
    </source>
</evidence>
<evidence type="ECO:0000259" key="3">
    <source>
        <dbReference type="Pfam" id="PF24549"/>
    </source>
</evidence>
<dbReference type="VEuPathDB" id="PlasmoDB:C922_03079"/>
<dbReference type="Pfam" id="PF24549">
    <property type="entry name" value="DUF7602"/>
    <property type="match status" value="1"/>
</dbReference>
<feature type="compositionally biased region" description="Low complexity" evidence="1">
    <location>
        <begin position="631"/>
        <end position="650"/>
    </location>
</feature>
<dbReference type="InterPro" id="IPR056022">
    <property type="entry name" value="DUF7602"/>
</dbReference>
<dbReference type="RefSeq" id="XP_008816893.1">
    <property type="nucleotide sequence ID" value="XM_008818671.1"/>
</dbReference>
<feature type="region of interest" description="Disordered" evidence="1">
    <location>
        <begin position="629"/>
        <end position="662"/>
    </location>
</feature>
<sequence>MGYAHNDKSRNRNVSGSNVGHYLKAKGPQKNCKESKPIELYGQNVPYGRIFHAHNDVLLGGQDMGHLYRRRDKRTNNTYNYCREDGTRGNVEEVTYVFYEPLRYPAFKMADRRSWGGAENGDMQKDAEKRNRRDTSKEDKVVPAVDGQNRESPGGAKEVTITTANLTRVGKTKKAGECNSGVVEVNRERSSDNRGMNKQKSRDNVEVKNNPHSGDETDHVENLPPQGKLQREEKQADSKMKHYLYRDSKVEPRMNSVTPTGECNLSLSKWKREKNNFFIPITSPRLSRHPKEITNEVKFILHMTILTLYRDQIKPTYKKIRQRLGSFHQNVELKNSFLEICLSLQNEYLVVKSKKNNIFVLLRETPKWFSGWIKTRSFANPYPETMWRKFARHLLQACRAGAGGESPSPQSQLAVQFAKHLWRKGHLFFQSSDTLEGVLRFFGQDGPFGQEAASYDAFGHRAIPPGTAPHGEHAGSPMRLFIFNFLHDSFSYFSRVNDSVVRLVESSLVDLYRSILGDEEDKAGSGQAAISQATIGHAAIASEPPWKLDSDIYKAAEGLKKRGLPFLSHYSVGKIAHIVQLGLYSGLLHEEGQAIKPACCCKGVAASVWGGATVGADVGTGVGDKMDRKISSQVSSNASSEESAEVSGQVDSPPWSGLLTEEPPHKLNFRCAERQGPAREETKGGEIEEAPFIRMVKRHMEGEDSNAICSDADAVYSDSSLPCRDAYTPLQNGGGSSNAEKCDRVPLVPTAEDAKVKIDQLLKGSREKIVFFCSFKDKFFKKFQEVLNPIHFGCRSLIEFLFFHCQEVCKLFLLNRNVILVHPSCDEESVMDIVTQDEEDREGDGDADENIIEQFNYAEYVSSVTSAQKRSQTQQGNLQICTVLKNLGQRKKENFFITFSFWKCVTGKGKMSTR</sequence>
<dbReference type="Pfam" id="PF14418">
    <property type="entry name" value="OHA"/>
    <property type="match status" value="1"/>
</dbReference>
<feature type="region of interest" description="Disordered" evidence="1">
    <location>
        <begin position="114"/>
        <end position="163"/>
    </location>
</feature>
<protein>
    <submittedName>
        <fullName evidence="4">Uncharacterized protein</fullName>
    </submittedName>
</protein>
<dbReference type="GeneID" id="20038353"/>
<feature type="compositionally biased region" description="Basic and acidic residues" evidence="1">
    <location>
        <begin position="229"/>
        <end position="239"/>
    </location>
</feature>
<feature type="domain" description="DUF7602" evidence="3">
    <location>
        <begin position="286"/>
        <end position="371"/>
    </location>
</feature>
<organism evidence="4 5">
    <name type="scientific">Plasmodium inui San Antonio 1</name>
    <dbReference type="NCBI Taxonomy" id="1237626"/>
    <lineage>
        <taxon>Eukaryota</taxon>
        <taxon>Sar</taxon>
        <taxon>Alveolata</taxon>
        <taxon>Apicomplexa</taxon>
        <taxon>Aconoidasida</taxon>
        <taxon>Haemosporida</taxon>
        <taxon>Plasmodiidae</taxon>
        <taxon>Plasmodium</taxon>
        <taxon>Plasmodium (Plasmodium)</taxon>
    </lineage>
</organism>
<reference evidence="4 5" key="1">
    <citation type="submission" date="2013-02" db="EMBL/GenBank/DDBJ databases">
        <title>The Genome Sequence of Plasmodium inui San Antonio 1.</title>
        <authorList>
            <consortium name="The Broad Institute Genome Sequencing Platform"/>
            <consortium name="The Broad Institute Genome Sequencing Center for Infectious Disease"/>
            <person name="Neafsey D."/>
            <person name="Cheeseman I."/>
            <person name="Volkman S."/>
            <person name="Adams J."/>
            <person name="Walker B."/>
            <person name="Young S.K."/>
            <person name="Zeng Q."/>
            <person name="Gargeya S."/>
            <person name="Fitzgerald M."/>
            <person name="Haas B."/>
            <person name="Abouelleil A."/>
            <person name="Alvarado L."/>
            <person name="Arachchi H.M."/>
            <person name="Berlin A.M."/>
            <person name="Chapman S.B."/>
            <person name="Dewar J."/>
            <person name="Goldberg J."/>
            <person name="Griggs A."/>
            <person name="Gujja S."/>
            <person name="Hansen M."/>
            <person name="Howarth C."/>
            <person name="Imamovic A."/>
            <person name="Larimer J."/>
            <person name="McCowan C."/>
            <person name="Murphy C."/>
            <person name="Neiman D."/>
            <person name="Pearson M."/>
            <person name="Priest M."/>
            <person name="Roberts A."/>
            <person name="Saif S."/>
            <person name="Shea T."/>
            <person name="Sisk P."/>
            <person name="Sykes S."/>
            <person name="Wortman J."/>
            <person name="Nusbaum C."/>
            <person name="Birren B."/>
        </authorList>
    </citation>
    <scope>NUCLEOTIDE SEQUENCE [LARGE SCALE GENOMIC DNA]</scope>
    <source>
        <strain evidence="4 5">San Antonio 1</strain>
    </source>
</reference>
<evidence type="ECO:0000259" key="2">
    <source>
        <dbReference type="Pfam" id="PF14418"/>
    </source>
</evidence>
<feature type="region of interest" description="Disordered" evidence="1">
    <location>
        <begin position="1"/>
        <end position="30"/>
    </location>
</feature>
<keyword evidence="5" id="KW-1185">Reference proteome</keyword>
<evidence type="ECO:0000256" key="1">
    <source>
        <dbReference type="SAM" id="MobiDB-lite"/>
    </source>
</evidence>
<proteinExistence type="predicted"/>
<feature type="compositionally biased region" description="Basic and acidic residues" evidence="1">
    <location>
        <begin position="122"/>
        <end position="141"/>
    </location>
</feature>
<dbReference type="OrthoDB" id="382692at2759"/>